<gene>
    <name evidence="1" type="ORF">GB928_019905</name>
</gene>
<name>A0ABT8XI95_9HYPH</name>
<protein>
    <submittedName>
        <fullName evidence="1">Uncharacterized protein</fullName>
    </submittedName>
</protein>
<reference evidence="1" key="1">
    <citation type="submission" date="2022-04" db="EMBL/GenBank/DDBJ databases">
        <title>Shinella lacus sp. nov., a novel member of the genus Shinella from water.</title>
        <authorList>
            <person name="Deng Y."/>
        </authorList>
    </citation>
    <scope>NUCLEOTIDE SEQUENCE</scope>
    <source>
        <strain evidence="1">JCM 31239</strain>
    </source>
</reference>
<proteinExistence type="predicted"/>
<comment type="caution">
    <text evidence="1">The sequence shown here is derived from an EMBL/GenBank/DDBJ whole genome shotgun (WGS) entry which is preliminary data.</text>
</comment>
<dbReference type="EMBL" id="WHSC02000008">
    <property type="protein sequence ID" value="MDO6123462.1"/>
    <property type="molecule type" value="Genomic_DNA"/>
</dbReference>
<evidence type="ECO:0000313" key="2">
    <source>
        <dbReference type="Proteomes" id="UP001177080"/>
    </source>
</evidence>
<keyword evidence="2" id="KW-1185">Reference proteome</keyword>
<evidence type="ECO:0000313" key="1">
    <source>
        <dbReference type="EMBL" id="MDO6123462.1"/>
    </source>
</evidence>
<dbReference type="Proteomes" id="UP001177080">
    <property type="component" value="Unassembled WGS sequence"/>
</dbReference>
<sequence>METELEMEIRRLGNEGEKVAPDDADIADLALRLHARFPQYAKTEVIAALESEWRRRGLTWKAA</sequence>
<dbReference type="RefSeq" id="WP_244762882.1">
    <property type="nucleotide sequence ID" value="NZ_JALJCJ010000006.1"/>
</dbReference>
<accession>A0ABT8XI95</accession>
<organism evidence="1 2">
    <name type="scientific">Shinella curvata</name>
    <dbReference type="NCBI Taxonomy" id="1817964"/>
    <lineage>
        <taxon>Bacteria</taxon>
        <taxon>Pseudomonadati</taxon>
        <taxon>Pseudomonadota</taxon>
        <taxon>Alphaproteobacteria</taxon>
        <taxon>Hyphomicrobiales</taxon>
        <taxon>Rhizobiaceae</taxon>
        <taxon>Shinella</taxon>
    </lineage>
</organism>